<sequence length="1425" mass="162431">LIATSRRFSEATVVVDPSNDAASNVPLPKKRISVLKNADKNTTAPEKHHVTSLSQSRIFQNAECDEEEGPNNDSPMISRAVVKDFKAAAKAREELVKTVRIQQHYANEAEVKSLVEMPSKEEQWEFAAGFAISDNSKCNLELSVVLLLLDVCWLTGCISFLDERSNQVSDGQTVTPSFPVLKLCEEQLKMENQLYYCAESGGNEIAIRSTDNDQKGRHEAMLSKNNLCTLEKRLMNEGKEARNMQLAYEPNEEKFGKFLSTAPMKVCIDEGAPTAPWVHCESAKFSSVQILTLLKYAKKNDSSKAGVSMFELVITLSKLMFTHHSLFSKEDVLCRRLLELYNIFQSRLRDNLSYHYAQQLALVRTRFHEYKMLRQTSDDESIAEKENKLEMLLNECRELRRRRNEEEAKDHLLLQKIVSTWNNIKRLRKAQRYTTTSFKLTLQKYEVDAESDRDAWKIDLLDDLEERECESKEKQAKGDAGCKDTYAFDSNAAWTEICNEALRSRRNPGEPLLLPILGSSTSITPIDQCPIEEKSRRQQITKHKVMLKLFYNGKEVCSTASRPLNLDFCVALGSTYSLLVREWPKSITLKLYESTGYDWNYLATLGVPLPSDRVDSNCEADEVSEIEFSSELRAIYANSGVGAGELVRLEEFGIPAFIPHISGILRLSVRWGKGKDGNPLMPGRKNARLTETEAKDDADGKTVEPLLAKTNVASTPSVRLSLQPTVCELSTKEGMSRNAIYRTISLHSGKTFSESQFMASTKINEDIREYDVQVSNELSEYKELEASRCLAERAQSVRFCLLHWLTHHKQQTYDTIVSREKENVFQYDDDILLVQGALQFCLFHFFSLTSEQSFRTHRRSFAQAPLPLKGGMSIDGQFRLLVSINRCYNIPARSDRNVIGAKVSSASKPLKQIKYVFIVRFRGKWTQSTFADGPNPIWNQTISMMIRLFSSAQMGFKASDSLRLDLFEQESTEIPKDMRKDHHTVCHKIERRWLGHIKISLSSIIAQKRLYGSFELVTPKWLLNYQVQKEKQRLQPFNRCYAHLSVCIEPLPHIGQVAVKLFHGEDEQLISYGQSWLKSLSKRHRYRNYMAFVFDMHGRSVFVPRYLRRIQPPPEVVSLKSNKRAAVLFACRLVSLIPKDNDVIVKPEVVQIWSTIEETLQTMRAQEAEHATLLCCWLLGLDIPCFLLLGTDTCNGPYAAYVMVKLSQILICNPSTGKVYERNDPLCPIWDVACAVAPDNIYANVQKSGHPPSLSFNFTNSVYWVPFWSKQFEQRQLSSVQPENVTYSLPNMEMSLKLETRLRKVVTEHLMKWRPESLTRFNRFAGQCFREVLIKLEEGTVDLSGTALFPGTVKSLFSSYKIFGYAINQGFLAEQDILDTVAMSDICNFTDSSTEFALAIYVHGYSCSIYSVWLLVGCLTKIRPL</sequence>
<keyword evidence="1" id="KW-0175">Coiled coil</keyword>
<dbReference type="PANTHER" id="PTHR20837:SF0">
    <property type="entry name" value="COILED-COIL AND C2 DOMAIN-CONTAINING PROTEIN 2A"/>
    <property type="match status" value="1"/>
</dbReference>
<feature type="coiled-coil region" evidence="1">
    <location>
        <begin position="382"/>
        <end position="409"/>
    </location>
</feature>
<evidence type="ECO:0000259" key="2">
    <source>
        <dbReference type="Pfam" id="PF15625"/>
    </source>
</evidence>
<dbReference type="Pfam" id="PF15625">
    <property type="entry name" value="CC2D2AN-C2"/>
    <property type="match status" value="1"/>
</dbReference>
<proteinExistence type="predicted"/>
<protein>
    <submittedName>
        <fullName evidence="4">Uncharacterized protein</fullName>
    </submittedName>
</protein>
<accession>A0A085MGX9</accession>
<keyword evidence="5" id="KW-1185">Reference proteome</keyword>
<dbReference type="Proteomes" id="UP000030764">
    <property type="component" value="Unassembled WGS sequence"/>
</dbReference>
<dbReference type="InterPro" id="IPR056290">
    <property type="entry name" value="CEPT76/DRC7_peptidase-like_dom"/>
</dbReference>
<dbReference type="InterPro" id="IPR052434">
    <property type="entry name" value="Tectonic-like_complex_comp"/>
</dbReference>
<dbReference type="GO" id="GO:0035869">
    <property type="term" value="C:ciliary transition zone"/>
    <property type="evidence" value="ECO:0007669"/>
    <property type="project" value="TreeGrafter"/>
</dbReference>
<feature type="domain" description="CC2D2A N-terminal C2" evidence="2">
    <location>
        <begin position="508"/>
        <end position="682"/>
    </location>
</feature>
<dbReference type="Pfam" id="PF24656">
    <property type="entry name" value="CEPT76_peptidase"/>
    <property type="match status" value="1"/>
</dbReference>
<feature type="non-terminal residue" evidence="4">
    <location>
        <position position="1"/>
    </location>
</feature>
<dbReference type="InterPro" id="IPR028928">
    <property type="entry name" value="CC2D2AN-C2"/>
</dbReference>
<dbReference type="GO" id="GO:1904491">
    <property type="term" value="P:protein localization to ciliary transition zone"/>
    <property type="evidence" value="ECO:0007669"/>
    <property type="project" value="TreeGrafter"/>
</dbReference>
<evidence type="ECO:0000256" key="1">
    <source>
        <dbReference type="SAM" id="Coils"/>
    </source>
</evidence>
<evidence type="ECO:0000313" key="5">
    <source>
        <dbReference type="Proteomes" id="UP000030764"/>
    </source>
</evidence>
<evidence type="ECO:0000259" key="3">
    <source>
        <dbReference type="Pfam" id="PF24656"/>
    </source>
</evidence>
<organism evidence="4 5">
    <name type="scientific">Trichuris suis</name>
    <name type="common">pig whipworm</name>
    <dbReference type="NCBI Taxonomy" id="68888"/>
    <lineage>
        <taxon>Eukaryota</taxon>
        <taxon>Metazoa</taxon>
        <taxon>Ecdysozoa</taxon>
        <taxon>Nematoda</taxon>
        <taxon>Enoplea</taxon>
        <taxon>Dorylaimia</taxon>
        <taxon>Trichinellida</taxon>
        <taxon>Trichuridae</taxon>
        <taxon>Trichuris</taxon>
    </lineage>
</organism>
<name>A0A085MGX9_9BILA</name>
<evidence type="ECO:0000313" key="4">
    <source>
        <dbReference type="EMBL" id="KFD56475.1"/>
    </source>
</evidence>
<reference evidence="4 5" key="1">
    <citation type="journal article" date="2014" name="Nat. Genet.">
        <title>Genome and transcriptome of the porcine whipworm Trichuris suis.</title>
        <authorList>
            <person name="Jex A.R."/>
            <person name="Nejsum P."/>
            <person name="Schwarz E.M."/>
            <person name="Hu L."/>
            <person name="Young N.D."/>
            <person name="Hall R.S."/>
            <person name="Korhonen P.K."/>
            <person name="Liao S."/>
            <person name="Thamsborg S."/>
            <person name="Xia J."/>
            <person name="Xu P."/>
            <person name="Wang S."/>
            <person name="Scheerlinck J.P."/>
            <person name="Hofmann A."/>
            <person name="Sternberg P.W."/>
            <person name="Wang J."/>
            <person name="Gasser R.B."/>
        </authorList>
    </citation>
    <scope>NUCLEOTIDE SEQUENCE [LARGE SCALE GENOMIC DNA]</scope>
    <source>
        <strain evidence="4">DCEP-RM93M</strain>
    </source>
</reference>
<dbReference type="EMBL" id="KL363193">
    <property type="protein sequence ID" value="KFD56475.1"/>
    <property type="molecule type" value="Genomic_DNA"/>
</dbReference>
<dbReference type="GO" id="GO:1905515">
    <property type="term" value="P:non-motile cilium assembly"/>
    <property type="evidence" value="ECO:0007669"/>
    <property type="project" value="TreeGrafter"/>
</dbReference>
<dbReference type="PANTHER" id="PTHR20837">
    <property type="entry name" value="CENTROSOMAL PROTEIN-RELATED"/>
    <property type="match status" value="1"/>
</dbReference>
<gene>
    <name evidence="4" type="ORF">M513_02579</name>
</gene>
<feature type="domain" description="CEP76/DRC7 peptidase-like" evidence="3">
    <location>
        <begin position="1152"/>
        <end position="1267"/>
    </location>
</feature>